<dbReference type="AlphaFoldDB" id="A0A8C0E6K8"/>
<dbReference type="Ensembl" id="ENSBMST00010033953.1">
    <property type="protein sequence ID" value="ENSBMSP00010030879.1"/>
    <property type="gene ID" value="ENSBMSG00010022288.1"/>
</dbReference>
<evidence type="ECO:0000313" key="1">
    <source>
        <dbReference type="Ensembl" id="ENSBMSP00010030879.1"/>
    </source>
</evidence>
<accession>A0A8C0E6K8</accession>
<name>A0A8C0E6K8_BALMU</name>
<protein>
    <submittedName>
        <fullName evidence="1">Uncharacterized protein</fullName>
    </submittedName>
</protein>
<proteinExistence type="predicted"/>
<sequence>LPALGGKGEGRTEETLFEVQGRRGETNKQTKPRNAQTVLYTRPWQNRKRKGGDCEISFLLWWGLVLGVSF</sequence>
<reference evidence="1" key="1">
    <citation type="submission" date="2023-09" db="UniProtKB">
        <authorList>
            <consortium name="Ensembl"/>
        </authorList>
    </citation>
    <scope>IDENTIFICATION</scope>
</reference>
<organism evidence="1">
    <name type="scientific">Balaenoptera musculus</name>
    <name type="common">Blue whale</name>
    <dbReference type="NCBI Taxonomy" id="9771"/>
    <lineage>
        <taxon>Eukaryota</taxon>
        <taxon>Metazoa</taxon>
        <taxon>Chordata</taxon>
        <taxon>Craniata</taxon>
        <taxon>Vertebrata</taxon>
        <taxon>Euteleostomi</taxon>
        <taxon>Mammalia</taxon>
        <taxon>Eutheria</taxon>
        <taxon>Laurasiatheria</taxon>
        <taxon>Artiodactyla</taxon>
        <taxon>Whippomorpha</taxon>
        <taxon>Cetacea</taxon>
        <taxon>Mysticeti</taxon>
        <taxon>Balaenopteridae</taxon>
        <taxon>Balaenoptera</taxon>
    </lineage>
</organism>
<dbReference type="GeneTree" id="ENSGT00900000143808"/>